<proteinExistence type="predicted"/>
<dbReference type="Proteomes" id="UP001497744">
    <property type="component" value="Unassembled WGS sequence"/>
</dbReference>
<gene>
    <name evidence="2" type="ORF">BcabD6B2_42690</name>
</gene>
<dbReference type="AlphaFoldDB" id="A0AAV4LYJ5"/>
<keyword evidence="3" id="KW-1185">Reference proteome</keyword>
<name>A0AAV4LYJ5_BABCB</name>
<dbReference type="RefSeq" id="XP_067716903.1">
    <property type="nucleotide sequence ID" value="XM_067860802.1"/>
</dbReference>
<evidence type="ECO:0000313" key="3">
    <source>
        <dbReference type="Proteomes" id="UP001497744"/>
    </source>
</evidence>
<feature type="region of interest" description="Disordered" evidence="1">
    <location>
        <begin position="28"/>
        <end position="53"/>
    </location>
</feature>
<reference evidence="2 3" key="1">
    <citation type="submission" date="2021-06" db="EMBL/GenBank/DDBJ databases">
        <title>Genome sequence of Babesia caballi.</title>
        <authorList>
            <person name="Yamagishi J."/>
            <person name="Kidaka T."/>
            <person name="Ochi A."/>
        </authorList>
    </citation>
    <scope>NUCLEOTIDE SEQUENCE [LARGE SCALE GENOMIC DNA]</scope>
    <source>
        <strain evidence="2">USDA-D6B2</strain>
    </source>
</reference>
<dbReference type="EMBL" id="BPLF01000003">
    <property type="protein sequence ID" value="GIX64834.1"/>
    <property type="molecule type" value="Genomic_DNA"/>
</dbReference>
<comment type="caution">
    <text evidence="2">The sequence shown here is derived from an EMBL/GenBank/DDBJ whole genome shotgun (WGS) entry which is preliminary data.</text>
</comment>
<organism evidence="2 3">
    <name type="scientific">Babesia caballi</name>
    <dbReference type="NCBI Taxonomy" id="5871"/>
    <lineage>
        <taxon>Eukaryota</taxon>
        <taxon>Sar</taxon>
        <taxon>Alveolata</taxon>
        <taxon>Apicomplexa</taxon>
        <taxon>Aconoidasida</taxon>
        <taxon>Piroplasmida</taxon>
        <taxon>Babesiidae</taxon>
        <taxon>Babesia</taxon>
    </lineage>
</organism>
<protein>
    <submittedName>
        <fullName evidence="2">Uncharacterized protein</fullName>
    </submittedName>
</protein>
<sequence length="1212" mass="134546">MRALTLGCVGCAPRSPLPHRLRVEAVQRPRRVEPRGVAGPAQPGARRVQQRGGRLRVHAPHRARYGEVVAEADLPRQAALERLEVVHLGEVKALSGARNHLQQPDHLRGARPEERAEGGRLLGVDGQEAADQPPPAEPVARPVQAPPEVLPVHGEQAVAVRAAELQEVGLDAPQLLRELRRAGGPEGPLEGAQQRGDALVHEQRVADSEGLLRDRRVRPERRHQLAQVEPLRRAPRRLRAQLPAGEERVEALVDVQEGVHVVQHVLGHLAEELQAVLGAGDEAADVDVRLRGEVAELPQERLDRRQVGRQRGRPAELAQQRPQQVQHAQAAVHVEVVEDLVQLLHKQHAGREAAPLQQHQHAQPRVGAEQLEEVQVRRRPPPHDVLRVRPGLLRLVGAREVVVGHAEDGGVVEVQNRQEAPVEALGALLGRGEELALERLELHLLHGDGGEPRLGLSERLAQQPARGVPGEAVRQLVEGYLHHVRLAHLHLGQVHPAQELQDLAAHRQVAHLELAPLVGGRLDVAVRAREHLEERDVGGAQHGRVAGHVTGGFGGQFENVVFQERHNPRPTKSEDLAYHCPNSLDDTAEKIELRLLQRRCEHFQHVRYAPAVFPRQHQNRIGPYLLQLLDDLLGPTLAHGGIALEYAGENRRKNQRFPVGFAAWRKRTSLLKKLRCEAAQRILRKLPLVRVRTIAQPFALDLRKPNVAVEARQHRGHPLDGPQSPYISDHGFILQYVLRPLARLEQGQHVHPLVHDLAVPVHAQELQVRPDQPVDVHGRPGHGVLEVRDHPGKREVHVALATQPAQRGLHGAQRGPQKLPHAAQPRIGRGEPQLALRLEVARVAAGDAQGVKDHEVQVVQRCGTDRLGHLVDANVHGPALRRLDRHQREQVQDRLHKVELAPHRLQHQGKPQLAARKLAHLEELHVLRVRRFRRGVTARYRGVLGQSAQQRGAKHREVITFILPQIGIHDSQDVAVHAQERKYRLVDEAVLQQVVAAAAVEENADHHRVSHVPEARPEHGVRQYVQHLEHAGVQGAAQLAVDALHVVVDGRGGALLQRREEGAELCAEAAELIIRQRVGRLDQLEEGGEGLGAAGSFALQTGRVHAVLVLVRLFARAVRLARARHFDAVYEQLQLLRGLQLEVRDEGQVVGRLELLDGHDRPRLETAVNKVLLHERMQRVKQAQPGPQLLITDADLGREGRHGFQELEGQVE</sequence>
<accession>A0AAV4LYJ5</accession>
<feature type="region of interest" description="Disordered" evidence="1">
    <location>
        <begin position="351"/>
        <end position="377"/>
    </location>
</feature>
<feature type="compositionally biased region" description="Low complexity" evidence="1">
    <location>
        <begin position="353"/>
        <end position="364"/>
    </location>
</feature>
<evidence type="ECO:0000313" key="2">
    <source>
        <dbReference type="EMBL" id="GIX64834.1"/>
    </source>
</evidence>
<dbReference type="GeneID" id="94196315"/>
<feature type="compositionally biased region" description="Low complexity" evidence="1">
    <location>
        <begin position="40"/>
        <end position="52"/>
    </location>
</feature>
<feature type="region of interest" description="Disordered" evidence="1">
    <location>
        <begin position="805"/>
        <end position="825"/>
    </location>
</feature>
<evidence type="ECO:0000256" key="1">
    <source>
        <dbReference type="SAM" id="MobiDB-lite"/>
    </source>
</evidence>